<dbReference type="GO" id="GO:0006357">
    <property type="term" value="P:regulation of transcription by RNA polymerase II"/>
    <property type="evidence" value="ECO:0007669"/>
    <property type="project" value="InterPro"/>
</dbReference>
<dbReference type="Pfam" id="PF07304">
    <property type="entry name" value="SRA1"/>
    <property type="match status" value="1"/>
</dbReference>
<organism evidence="3 4">
    <name type="scientific">Geodia barretti</name>
    <name type="common">Barrett's horny sponge</name>
    <dbReference type="NCBI Taxonomy" id="519541"/>
    <lineage>
        <taxon>Eukaryota</taxon>
        <taxon>Metazoa</taxon>
        <taxon>Porifera</taxon>
        <taxon>Demospongiae</taxon>
        <taxon>Heteroscleromorpha</taxon>
        <taxon>Tetractinellida</taxon>
        <taxon>Astrophorina</taxon>
        <taxon>Geodiidae</taxon>
        <taxon>Geodia</taxon>
    </lineage>
</organism>
<proteinExistence type="predicted"/>
<evidence type="ECO:0000313" key="3">
    <source>
        <dbReference type="EMBL" id="CAI8017409.1"/>
    </source>
</evidence>
<dbReference type="EMBL" id="CASHTH010001624">
    <property type="protein sequence ID" value="CAI8017409.1"/>
    <property type="molecule type" value="Genomic_DNA"/>
</dbReference>
<feature type="compositionally biased region" description="Basic residues" evidence="1">
    <location>
        <begin position="61"/>
        <end position="72"/>
    </location>
</feature>
<feature type="region of interest" description="Disordered" evidence="1">
    <location>
        <begin position="25"/>
        <end position="123"/>
    </location>
</feature>
<dbReference type="PANTHER" id="PTHR18834:SF2">
    <property type="entry name" value="STEROID RECEPTOR RNA ACTIVATOR 1"/>
    <property type="match status" value="1"/>
</dbReference>
<feature type="compositionally biased region" description="Pro residues" evidence="1">
    <location>
        <begin position="73"/>
        <end position="94"/>
    </location>
</feature>
<dbReference type="InterPro" id="IPR009917">
    <property type="entry name" value="SRA1/Sec31"/>
</dbReference>
<evidence type="ECO:0000313" key="4">
    <source>
        <dbReference type="Proteomes" id="UP001174909"/>
    </source>
</evidence>
<keyword evidence="3" id="KW-0675">Receptor</keyword>
<sequence>MSGNVVFGSPLCVRIIRPNSLEDCQNSRVRDSGPHSVPSVPVPGWNDPPQFSHASLDSHGIRRSRLNKRPSPHSHPSPLPPSSLSPLCPPPSSAPPTQTSQSGEVSSGVVGVTDSGGGGVEDDYSRVVDGFQMQLERHKTSMTEKEVEEVMKRLGAMRTQWNSGALSPHVMTHTTALLTALEAGRVEEARRIQVALMVDHTSEVNMWMMGVKRLIARAEKQTDNHKS</sequence>
<dbReference type="InterPro" id="IPR040243">
    <property type="entry name" value="Steroid_recept_RNA_1"/>
</dbReference>
<dbReference type="AlphaFoldDB" id="A0AA35WED5"/>
<dbReference type="Proteomes" id="UP001174909">
    <property type="component" value="Unassembled WGS sequence"/>
</dbReference>
<feature type="compositionally biased region" description="Low complexity" evidence="1">
    <location>
        <begin position="34"/>
        <end position="44"/>
    </location>
</feature>
<feature type="domain" description="SRA1/Sec31" evidence="2">
    <location>
        <begin position="88"/>
        <end position="220"/>
    </location>
</feature>
<keyword evidence="4" id="KW-1185">Reference proteome</keyword>
<name>A0AA35WED5_GEOBA</name>
<dbReference type="Gene3D" id="1.20.940.10">
    <property type="entry name" value="Functional domain of the splicing factor Prp18"/>
    <property type="match status" value="1"/>
</dbReference>
<accession>A0AA35WED5</accession>
<gene>
    <name evidence="3" type="ORF">GBAR_LOCUS10572</name>
</gene>
<feature type="compositionally biased region" description="Low complexity" evidence="1">
    <location>
        <begin position="95"/>
        <end position="113"/>
    </location>
</feature>
<dbReference type="GO" id="GO:0003713">
    <property type="term" value="F:transcription coactivator activity"/>
    <property type="evidence" value="ECO:0007669"/>
    <property type="project" value="InterPro"/>
</dbReference>
<comment type="caution">
    <text evidence="3">The sequence shown here is derived from an EMBL/GenBank/DDBJ whole genome shotgun (WGS) entry which is preliminary data.</text>
</comment>
<dbReference type="PANTHER" id="PTHR18834">
    <property type="entry name" value="STEROID RECEPTOR RNA ACTIVATOR 1"/>
    <property type="match status" value="1"/>
</dbReference>
<reference evidence="3" key="1">
    <citation type="submission" date="2023-03" db="EMBL/GenBank/DDBJ databases">
        <authorList>
            <person name="Steffen K."/>
            <person name="Cardenas P."/>
        </authorList>
    </citation>
    <scope>NUCLEOTIDE SEQUENCE</scope>
</reference>
<evidence type="ECO:0000259" key="2">
    <source>
        <dbReference type="Pfam" id="PF07304"/>
    </source>
</evidence>
<evidence type="ECO:0000256" key="1">
    <source>
        <dbReference type="SAM" id="MobiDB-lite"/>
    </source>
</evidence>
<protein>
    <submittedName>
        <fullName evidence="3">Steroid receptor RNA activator 1</fullName>
    </submittedName>
</protein>
<dbReference type="GO" id="GO:0005634">
    <property type="term" value="C:nucleus"/>
    <property type="evidence" value="ECO:0007669"/>
    <property type="project" value="TreeGrafter"/>
</dbReference>